<comment type="caution">
    <text evidence="1">The sequence shown here is derived from an EMBL/GenBank/DDBJ whole genome shotgun (WGS) entry which is preliminary data.</text>
</comment>
<dbReference type="AlphaFoldDB" id="A0A8H3EF26"/>
<sequence length="110" mass="11998">PNDVGPAGFGSYCDVGFTWGTGSLKIKGSISRFTFYIDAYVYVTVPFWGDQQVLHLSGSLKEGVSGSFNKSYASGSVELHYQNGSGCWAKLDVTSPFFETIKGDYLVLKF</sequence>
<evidence type="ECO:0000313" key="1">
    <source>
        <dbReference type="EMBL" id="CAE7227267.1"/>
    </source>
</evidence>
<proteinExistence type="predicted"/>
<reference evidence="1" key="1">
    <citation type="submission" date="2021-01" db="EMBL/GenBank/DDBJ databases">
        <authorList>
            <person name="Kaushik A."/>
        </authorList>
    </citation>
    <scope>NUCLEOTIDE SEQUENCE</scope>
    <source>
        <strain evidence="1">AG5</strain>
    </source>
</reference>
<evidence type="ECO:0000313" key="2">
    <source>
        <dbReference type="Proteomes" id="UP000663827"/>
    </source>
</evidence>
<dbReference type="EMBL" id="CAJNJQ010006349">
    <property type="protein sequence ID" value="CAE7227267.1"/>
    <property type="molecule type" value="Genomic_DNA"/>
</dbReference>
<feature type="non-terminal residue" evidence="1">
    <location>
        <position position="1"/>
    </location>
</feature>
<name>A0A8H3EF26_9AGAM</name>
<dbReference type="Proteomes" id="UP000663827">
    <property type="component" value="Unassembled WGS sequence"/>
</dbReference>
<protein>
    <submittedName>
        <fullName evidence="1">Uncharacterized protein</fullName>
    </submittedName>
</protein>
<gene>
    <name evidence="1" type="ORF">RDB_LOCUS178029</name>
</gene>
<organism evidence="1 2">
    <name type="scientific">Rhizoctonia solani</name>
    <dbReference type="NCBI Taxonomy" id="456999"/>
    <lineage>
        <taxon>Eukaryota</taxon>
        <taxon>Fungi</taxon>
        <taxon>Dikarya</taxon>
        <taxon>Basidiomycota</taxon>
        <taxon>Agaricomycotina</taxon>
        <taxon>Agaricomycetes</taxon>
        <taxon>Cantharellales</taxon>
        <taxon>Ceratobasidiaceae</taxon>
        <taxon>Rhizoctonia</taxon>
    </lineage>
</organism>
<accession>A0A8H3EF26</accession>